<gene>
    <name evidence="4" type="ORF">VB620_04585</name>
</gene>
<dbReference type="InterPro" id="IPR054174">
    <property type="entry name" value="Alpha-amylase-like_C"/>
</dbReference>
<evidence type="ECO:0000256" key="2">
    <source>
        <dbReference type="ARBA" id="ARBA00023295"/>
    </source>
</evidence>
<evidence type="ECO:0000313" key="4">
    <source>
        <dbReference type="EMBL" id="MEA5580617.1"/>
    </source>
</evidence>
<dbReference type="Pfam" id="PF00128">
    <property type="entry name" value="Alpha-amylase"/>
    <property type="match status" value="1"/>
</dbReference>
<sequence length="481" mass="54898">MEIQTPDWVKHAVFYQIFPDRFARTQQPQKRLLNDASWENWETMPTLQGYKGGDLWGIIEQLDYIQDLGINAIYFTPIFQSASNHRYHTHDYYQVDPLLGGNQAFRKFLDAAHERNIKVVLDGVFNHASRGFFFFHDILENGPHSPWVNWFKITDWPLAPYTGDLPANYESWADNRALPTFNHDNPDVREYIMEIGEYWLKFGIDGWRLDVPFEVKAPGFWQEFRDRIKAINPQAYIVGEVWGDSREWLDGTQFDGVMNYLFTGPTIAFTAGDRVVLSQVENRDYQTTPPLSAAEYALKMQELLQLYPWEIQLTQLNLLASHDTARLITIADGDQPSVELATLLLLTFPGAPSIYYGDEVGLPGGIDPDCRRGFPSAANWNQELLNIHRELITLRHKHPALCTGDYQVLFAQGELYIFTRTLGTEELIIAVNADTAIATASIDAASLHTQPQKILYGAGEYQWCDQELSLTLPPRSGCILG</sequence>
<keyword evidence="5" id="KW-1185">Reference proteome</keyword>
<dbReference type="InterPro" id="IPR006047">
    <property type="entry name" value="GH13_cat_dom"/>
</dbReference>
<dbReference type="RefSeq" id="WP_323194960.1">
    <property type="nucleotide sequence ID" value="NZ_JAYGHG010000004.1"/>
</dbReference>
<dbReference type="SUPFAM" id="SSF51445">
    <property type="entry name" value="(Trans)glycosidases"/>
    <property type="match status" value="1"/>
</dbReference>
<evidence type="ECO:0000256" key="1">
    <source>
        <dbReference type="ARBA" id="ARBA00022801"/>
    </source>
</evidence>
<dbReference type="Pfam" id="PF22026">
    <property type="entry name" value="Alpha-amylase_C_2"/>
    <property type="match status" value="1"/>
</dbReference>
<evidence type="ECO:0000313" key="5">
    <source>
        <dbReference type="Proteomes" id="UP001302120"/>
    </source>
</evidence>
<dbReference type="InterPro" id="IPR017853">
    <property type="entry name" value="GH"/>
</dbReference>
<proteinExistence type="predicted"/>
<name>A0ABU5UAS5_9CYAN</name>
<organism evidence="4 5">
    <name type="scientific">Nodularia harveyana UHCC-0300</name>
    <dbReference type="NCBI Taxonomy" id="2974287"/>
    <lineage>
        <taxon>Bacteria</taxon>
        <taxon>Bacillati</taxon>
        <taxon>Cyanobacteriota</taxon>
        <taxon>Cyanophyceae</taxon>
        <taxon>Nostocales</taxon>
        <taxon>Nodulariaceae</taxon>
        <taxon>Nodularia</taxon>
    </lineage>
</organism>
<dbReference type="SUPFAM" id="SSF51011">
    <property type="entry name" value="Glycosyl hydrolase domain"/>
    <property type="match status" value="1"/>
</dbReference>
<dbReference type="EMBL" id="JAYGHG010000004">
    <property type="protein sequence ID" value="MEA5580617.1"/>
    <property type="molecule type" value="Genomic_DNA"/>
</dbReference>
<dbReference type="GO" id="GO:0016787">
    <property type="term" value="F:hydrolase activity"/>
    <property type="evidence" value="ECO:0007669"/>
    <property type="project" value="UniProtKB-KW"/>
</dbReference>
<evidence type="ECO:0000259" key="3">
    <source>
        <dbReference type="SMART" id="SM00642"/>
    </source>
</evidence>
<feature type="domain" description="Glycosyl hydrolase family 13 catalytic" evidence="3">
    <location>
        <begin position="16"/>
        <end position="395"/>
    </location>
</feature>
<accession>A0ABU5UAS5</accession>
<dbReference type="Proteomes" id="UP001302120">
    <property type="component" value="Unassembled WGS sequence"/>
</dbReference>
<dbReference type="Gene3D" id="2.60.40.1180">
    <property type="entry name" value="Golgi alpha-mannosidase II"/>
    <property type="match status" value="1"/>
</dbReference>
<dbReference type="InterPro" id="IPR013780">
    <property type="entry name" value="Glyco_hydro_b"/>
</dbReference>
<protein>
    <submittedName>
        <fullName evidence="4">Glycoside hydrolase family 13 protein</fullName>
    </submittedName>
</protein>
<comment type="caution">
    <text evidence="4">The sequence shown here is derived from an EMBL/GenBank/DDBJ whole genome shotgun (WGS) entry which is preliminary data.</text>
</comment>
<dbReference type="Gene3D" id="3.20.20.80">
    <property type="entry name" value="Glycosidases"/>
    <property type="match status" value="1"/>
</dbReference>
<dbReference type="CDD" id="cd11338">
    <property type="entry name" value="AmyAc_CMD"/>
    <property type="match status" value="1"/>
</dbReference>
<dbReference type="PANTHER" id="PTHR10357:SF210">
    <property type="entry name" value="MALTODEXTRIN GLUCOSIDASE"/>
    <property type="match status" value="1"/>
</dbReference>
<reference evidence="4 5" key="1">
    <citation type="submission" date="2023-12" db="EMBL/GenBank/DDBJ databases">
        <title>Baltic Sea Cyanobacteria.</title>
        <authorList>
            <person name="Delbaje E."/>
            <person name="Fewer D.P."/>
            <person name="Shishido T.K."/>
        </authorList>
    </citation>
    <scope>NUCLEOTIDE SEQUENCE [LARGE SCALE GENOMIC DNA]</scope>
    <source>
        <strain evidence="4 5">UHCC-0300</strain>
    </source>
</reference>
<keyword evidence="2" id="KW-0326">Glycosidase</keyword>
<dbReference type="SMART" id="SM00642">
    <property type="entry name" value="Aamy"/>
    <property type="match status" value="1"/>
</dbReference>
<keyword evidence="1 4" id="KW-0378">Hydrolase</keyword>
<dbReference type="PANTHER" id="PTHR10357">
    <property type="entry name" value="ALPHA-AMYLASE FAMILY MEMBER"/>
    <property type="match status" value="1"/>
</dbReference>